<proteinExistence type="predicted"/>
<feature type="region of interest" description="Disordered" evidence="1">
    <location>
        <begin position="1"/>
        <end position="23"/>
    </location>
</feature>
<evidence type="ECO:0000313" key="2">
    <source>
        <dbReference type="EMBL" id="KAK8391433.1"/>
    </source>
</evidence>
<evidence type="ECO:0000313" key="3">
    <source>
        <dbReference type="Proteomes" id="UP001487740"/>
    </source>
</evidence>
<feature type="compositionally biased region" description="Basic and acidic residues" evidence="1">
    <location>
        <begin position="1"/>
        <end position="14"/>
    </location>
</feature>
<comment type="caution">
    <text evidence="2">The sequence shown here is derived from an EMBL/GenBank/DDBJ whole genome shotgun (WGS) entry which is preliminary data.</text>
</comment>
<gene>
    <name evidence="2" type="ORF">O3P69_017193</name>
</gene>
<protein>
    <submittedName>
        <fullName evidence="2">Uncharacterized protein</fullName>
    </submittedName>
</protein>
<dbReference type="Proteomes" id="UP001487740">
    <property type="component" value="Unassembled WGS sequence"/>
</dbReference>
<organism evidence="2 3">
    <name type="scientific">Scylla paramamosain</name>
    <name type="common">Mud crab</name>
    <dbReference type="NCBI Taxonomy" id="85552"/>
    <lineage>
        <taxon>Eukaryota</taxon>
        <taxon>Metazoa</taxon>
        <taxon>Ecdysozoa</taxon>
        <taxon>Arthropoda</taxon>
        <taxon>Crustacea</taxon>
        <taxon>Multicrustacea</taxon>
        <taxon>Malacostraca</taxon>
        <taxon>Eumalacostraca</taxon>
        <taxon>Eucarida</taxon>
        <taxon>Decapoda</taxon>
        <taxon>Pleocyemata</taxon>
        <taxon>Brachyura</taxon>
        <taxon>Eubrachyura</taxon>
        <taxon>Portunoidea</taxon>
        <taxon>Portunidae</taxon>
        <taxon>Portuninae</taxon>
        <taxon>Scylla</taxon>
    </lineage>
</organism>
<accession>A0AAW0TW80</accession>
<keyword evidence="3" id="KW-1185">Reference proteome</keyword>
<sequence length="165" mass="17876">MIIDEQREGERGAEGRGMWEVSPPPPPCKMMTPSDDPPLQPPFGCCLTSSLTPSLPKGVKHIRPSCRPDPSPLLLLLVASIVSATLIQPPSTSPLLASLPLCYTAAAPPTLTLLPLPPPTPTTYAWPRVLQVRGQTAACLWRCCEANRRSKSRSPISCESYFLSF</sequence>
<evidence type="ECO:0000256" key="1">
    <source>
        <dbReference type="SAM" id="MobiDB-lite"/>
    </source>
</evidence>
<reference evidence="2 3" key="1">
    <citation type="submission" date="2023-03" db="EMBL/GenBank/DDBJ databases">
        <title>High-quality genome of Scylla paramamosain provides insights in environmental adaptation.</title>
        <authorList>
            <person name="Zhang L."/>
        </authorList>
    </citation>
    <scope>NUCLEOTIDE SEQUENCE [LARGE SCALE GENOMIC DNA]</scope>
    <source>
        <strain evidence="2">LZ_2023a</strain>
        <tissue evidence="2">Muscle</tissue>
    </source>
</reference>
<name>A0AAW0TW80_SCYPA</name>
<dbReference type="AlphaFoldDB" id="A0AAW0TW80"/>
<dbReference type="EMBL" id="JARAKH010000024">
    <property type="protein sequence ID" value="KAK8391433.1"/>
    <property type="molecule type" value="Genomic_DNA"/>
</dbReference>